<protein>
    <submittedName>
        <fullName evidence="1">Uncharacterized protein</fullName>
    </submittedName>
</protein>
<dbReference type="AlphaFoldDB" id="A0A0T9V184"/>
<organism evidence="1 2">
    <name type="scientific">Yersinia aleksiciae</name>
    <dbReference type="NCBI Taxonomy" id="263819"/>
    <lineage>
        <taxon>Bacteria</taxon>
        <taxon>Pseudomonadati</taxon>
        <taxon>Pseudomonadota</taxon>
        <taxon>Gammaproteobacteria</taxon>
        <taxon>Enterobacterales</taxon>
        <taxon>Yersiniaceae</taxon>
        <taxon>Yersinia</taxon>
    </lineage>
</organism>
<name>A0A0T9V184_YERAE</name>
<evidence type="ECO:0000313" key="1">
    <source>
        <dbReference type="EMBL" id="CNL92760.1"/>
    </source>
</evidence>
<dbReference type="EMBL" id="CQEM01000034">
    <property type="protein sequence ID" value="CNL92760.1"/>
    <property type="molecule type" value="Genomic_DNA"/>
</dbReference>
<accession>A0A0T9V184</accession>
<gene>
    <name evidence="1" type="ORF">ERS008460_04122</name>
</gene>
<reference evidence="2" key="1">
    <citation type="submission" date="2015-03" db="EMBL/GenBank/DDBJ databases">
        <authorList>
            <consortium name="Pathogen Informatics"/>
        </authorList>
    </citation>
    <scope>NUCLEOTIDE SEQUENCE [LARGE SCALE GENOMIC DNA]</scope>
    <source>
        <strain evidence="2">IP27925</strain>
    </source>
</reference>
<dbReference type="Pfam" id="PF26151">
    <property type="entry name" value="AcrIF11_ADP_ribosyl"/>
    <property type="match status" value="1"/>
</dbReference>
<evidence type="ECO:0000313" key="2">
    <source>
        <dbReference type="Proteomes" id="UP000040088"/>
    </source>
</evidence>
<dbReference type="Proteomes" id="UP000040088">
    <property type="component" value="Unassembled WGS sequence"/>
</dbReference>
<proteinExistence type="predicted"/>
<sequence length="152" mass="16466">MKLFHGSYSNTAPVIKVGQFAMSGDNVFDGLFASAEAEIAESHGDFIHSYEVDSVATNSDLNASIEEVISFLSSEIEADSDEIESLANAIADDECDDAFEHLLAPRSCTGSSSWEMQRLRGRVAAHLGFDAVEMDDEHGTSYLIVNPEIKAD</sequence>
<dbReference type="RefSeq" id="WP_050127283.1">
    <property type="nucleotide sequence ID" value="NZ_CQEM01000034.1"/>
</dbReference>
<dbReference type="InterPro" id="IPR058829">
    <property type="entry name" value="AcrIF11-like"/>
</dbReference>